<name>A0ABP0TJ32_9BRYO</name>
<keyword evidence="4" id="KW-0949">S-adenosyl-L-methionine</keyword>
<evidence type="ECO:0000313" key="7">
    <source>
        <dbReference type="EMBL" id="CAK9197496.1"/>
    </source>
</evidence>
<dbReference type="PANTHER" id="PTHR12843">
    <property type="entry name" value="PROTEIN-LYSINE N-METHYLTRANSFERASE METTL10"/>
    <property type="match status" value="1"/>
</dbReference>
<evidence type="ECO:0000256" key="3">
    <source>
        <dbReference type="ARBA" id="ARBA00022679"/>
    </source>
</evidence>
<keyword evidence="1" id="KW-0963">Cytoplasm</keyword>
<dbReference type="Gene3D" id="3.40.50.150">
    <property type="entry name" value="Vaccinia Virus protein VP39"/>
    <property type="match status" value="1"/>
</dbReference>
<proteinExistence type="inferred from homology"/>
<evidence type="ECO:0000256" key="4">
    <source>
        <dbReference type="ARBA" id="ARBA00022691"/>
    </source>
</evidence>
<gene>
    <name evidence="7" type="ORF">CSSPTR1EN2_LOCUS4003</name>
</gene>
<dbReference type="CDD" id="cd02440">
    <property type="entry name" value="AdoMet_MTases"/>
    <property type="match status" value="1"/>
</dbReference>
<dbReference type="InterPro" id="IPR029063">
    <property type="entry name" value="SAM-dependent_MTases_sf"/>
</dbReference>
<organism evidence="7 8">
    <name type="scientific">Sphagnum troendelagicum</name>
    <dbReference type="NCBI Taxonomy" id="128251"/>
    <lineage>
        <taxon>Eukaryota</taxon>
        <taxon>Viridiplantae</taxon>
        <taxon>Streptophyta</taxon>
        <taxon>Embryophyta</taxon>
        <taxon>Bryophyta</taxon>
        <taxon>Sphagnophytina</taxon>
        <taxon>Sphagnopsida</taxon>
        <taxon>Sphagnales</taxon>
        <taxon>Sphagnaceae</taxon>
        <taxon>Sphagnum</taxon>
    </lineage>
</organism>
<evidence type="ECO:0000256" key="5">
    <source>
        <dbReference type="SAM" id="MobiDB-lite"/>
    </source>
</evidence>
<evidence type="ECO:0000256" key="1">
    <source>
        <dbReference type="ARBA" id="ARBA00022490"/>
    </source>
</evidence>
<evidence type="ECO:0000259" key="6">
    <source>
        <dbReference type="Pfam" id="PF13847"/>
    </source>
</evidence>
<dbReference type="Pfam" id="PF13847">
    <property type="entry name" value="Methyltransf_31"/>
    <property type="match status" value="1"/>
</dbReference>
<dbReference type="HAMAP" id="MF_03188">
    <property type="entry name" value="Methyltr_EFM4"/>
    <property type="match status" value="1"/>
</dbReference>
<dbReference type="SUPFAM" id="SSF53335">
    <property type="entry name" value="S-adenosyl-L-methionine-dependent methyltransferases"/>
    <property type="match status" value="1"/>
</dbReference>
<dbReference type="EMBL" id="OZ019903">
    <property type="protein sequence ID" value="CAK9197496.1"/>
    <property type="molecule type" value="Genomic_DNA"/>
</dbReference>
<evidence type="ECO:0000313" key="8">
    <source>
        <dbReference type="Proteomes" id="UP001497512"/>
    </source>
</evidence>
<dbReference type="InterPro" id="IPR025714">
    <property type="entry name" value="Methyltranfer_dom"/>
</dbReference>
<protein>
    <recommendedName>
        <fullName evidence="6">Methyltransferase domain-containing protein</fullName>
    </recommendedName>
</protein>
<feature type="non-terminal residue" evidence="7">
    <location>
        <position position="377"/>
    </location>
</feature>
<keyword evidence="3" id="KW-0808">Transferase</keyword>
<feature type="region of interest" description="Disordered" evidence="5">
    <location>
        <begin position="1"/>
        <end position="55"/>
    </location>
</feature>
<evidence type="ECO:0000256" key="2">
    <source>
        <dbReference type="ARBA" id="ARBA00022603"/>
    </source>
</evidence>
<dbReference type="PANTHER" id="PTHR12843:SF5">
    <property type="entry name" value="EEF1A LYSINE METHYLTRANSFERASE 2"/>
    <property type="match status" value="1"/>
</dbReference>
<dbReference type="InterPro" id="IPR026635">
    <property type="entry name" value="Efm4/METTL10"/>
</dbReference>
<feature type="domain" description="Methyltransferase" evidence="6">
    <location>
        <begin position="194"/>
        <end position="320"/>
    </location>
</feature>
<dbReference type="Proteomes" id="UP001497512">
    <property type="component" value="Chromosome 11"/>
</dbReference>
<reference evidence="7" key="1">
    <citation type="submission" date="2024-02" db="EMBL/GenBank/DDBJ databases">
        <authorList>
            <consortium name="ELIXIR-Norway"/>
            <consortium name="Elixir Norway"/>
        </authorList>
    </citation>
    <scope>NUCLEOTIDE SEQUENCE</scope>
</reference>
<accession>A0ABP0TJ32</accession>
<feature type="compositionally biased region" description="Gly residues" evidence="5">
    <location>
        <begin position="24"/>
        <end position="36"/>
    </location>
</feature>
<keyword evidence="8" id="KW-1185">Reference proteome</keyword>
<keyword evidence="2" id="KW-0489">Methyltransferase</keyword>
<sequence>MTDTRWPPDDGEQQQSQVLSSGRVAGGGGGGGGGAEGNRQSSDVVDATTHYSDDERSVAADSWSVKSEYGSTLDGEDQRTVDVVDALNAAAFRPLDYLSDKDENDLETEASILGLQSHWDSTYVDELANFHEHGDAGEIWFGEEVMETVASWTARICVAVAAGLPCDPVNGFALPPRGLSDISAGGSMALELANWNVLDIGTGNGLFLHALFKQGFTDLTGTDYSEGAVELAGAVAERRNMDNITFLVDDVLDSKLNRQFRLVTDKGTLDAIGLHPDGVPRRLQYWKALYKLVTPGGVVVVTSCNSTKDELVAEVDAVSQPLKVDQHGTKDDKDITGLSSLSTRLTFKYIDHIRTYPTFRFGGVEGSRVSTVAFALK</sequence>